<proteinExistence type="predicted"/>
<dbReference type="AlphaFoldDB" id="A0A915KMP3"/>
<organism evidence="1 2">
    <name type="scientific">Romanomermis culicivorax</name>
    <name type="common">Nematode worm</name>
    <dbReference type="NCBI Taxonomy" id="13658"/>
    <lineage>
        <taxon>Eukaryota</taxon>
        <taxon>Metazoa</taxon>
        <taxon>Ecdysozoa</taxon>
        <taxon>Nematoda</taxon>
        <taxon>Enoplea</taxon>
        <taxon>Dorylaimia</taxon>
        <taxon>Mermithida</taxon>
        <taxon>Mermithoidea</taxon>
        <taxon>Mermithidae</taxon>
        <taxon>Romanomermis</taxon>
    </lineage>
</organism>
<dbReference type="Proteomes" id="UP000887565">
    <property type="component" value="Unplaced"/>
</dbReference>
<protein>
    <submittedName>
        <fullName evidence="2">Uncharacterized protein</fullName>
    </submittedName>
</protein>
<accession>A0A915KMP3</accession>
<reference evidence="2" key="1">
    <citation type="submission" date="2022-11" db="UniProtKB">
        <authorList>
            <consortium name="WormBaseParasite"/>
        </authorList>
    </citation>
    <scope>IDENTIFICATION</scope>
</reference>
<evidence type="ECO:0000313" key="1">
    <source>
        <dbReference type="Proteomes" id="UP000887565"/>
    </source>
</evidence>
<name>A0A915KMP3_ROMCU</name>
<sequence length="132" mass="14736">MIYTSGSLFLPLFDLTTIETIWQATKFLDWLAPDEPTGFVQLIRRKNSPDILDSSVPGTSFKAFAHLLRISSSILKFENLHTSQSLITFTKSFCGALEFLASVNILLSAGDIQILVEEPAKFRNVGQDDRNP</sequence>
<dbReference type="WBParaSite" id="nRc.2.0.1.t39719-RA">
    <property type="protein sequence ID" value="nRc.2.0.1.t39719-RA"/>
    <property type="gene ID" value="nRc.2.0.1.g39719"/>
</dbReference>
<evidence type="ECO:0000313" key="2">
    <source>
        <dbReference type="WBParaSite" id="nRc.2.0.1.t39719-RA"/>
    </source>
</evidence>
<keyword evidence="1" id="KW-1185">Reference proteome</keyword>